<proteinExistence type="predicted"/>
<dbReference type="GeneID" id="17268323"/>
<dbReference type="PANTHER" id="PTHR43080">
    <property type="entry name" value="CBS DOMAIN-CONTAINING PROTEIN CBSX3, MITOCHONDRIAL"/>
    <property type="match status" value="1"/>
</dbReference>
<dbReference type="PANTHER" id="PTHR43080:SF2">
    <property type="entry name" value="CBS DOMAIN-CONTAINING PROTEIN"/>
    <property type="match status" value="1"/>
</dbReference>
<reference evidence="5" key="2">
    <citation type="submission" date="2024-10" db="UniProtKB">
        <authorList>
            <consortium name="EnsemblProtists"/>
        </authorList>
    </citation>
    <scope>IDENTIFICATION</scope>
</reference>
<dbReference type="AlphaFoldDB" id="A0A0D3JGZ1"/>
<feature type="compositionally biased region" description="Low complexity" evidence="3">
    <location>
        <begin position="75"/>
        <end position="84"/>
    </location>
</feature>
<dbReference type="InterPro" id="IPR051257">
    <property type="entry name" value="Diverse_CBS-Domain"/>
</dbReference>
<keyword evidence="1 2" id="KW-0129">CBS domain</keyword>
<dbReference type="InterPro" id="IPR046342">
    <property type="entry name" value="CBS_dom_sf"/>
</dbReference>
<dbReference type="CDD" id="cd02205">
    <property type="entry name" value="CBS_pair_SF"/>
    <property type="match status" value="1"/>
</dbReference>
<evidence type="ECO:0000259" key="4">
    <source>
        <dbReference type="PROSITE" id="PS51371"/>
    </source>
</evidence>
<feature type="region of interest" description="Disordered" evidence="3">
    <location>
        <begin position="50"/>
        <end position="88"/>
    </location>
</feature>
<dbReference type="EnsemblProtists" id="EOD22776">
    <property type="protein sequence ID" value="EOD22776"/>
    <property type="gene ID" value="EMIHUDRAFT_195141"/>
</dbReference>
<feature type="domain" description="CBS" evidence="4">
    <location>
        <begin position="361"/>
        <end position="413"/>
    </location>
</feature>
<dbReference type="RefSeq" id="XP_005775205.1">
    <property type="nucleotide sequence ID" value="XM_005775148.1"/>
</dbReference>
<sequence length="413" mass="44506">MLPITEEPSFCVPTAALIETARRSWDALFPGEEVPQFDTEEAFLAWANSAQLGSGHSPPPPVFLAEAAPQPAPRPRGSAAAQPPDARATVRVEDASGMSWEHGSVARAKTIGDLAPTLHRLKSVGGSSSRHVLPASASVGAAAHHLLSERLSFSLILRSDESLLGMVTERDLLRYATQAGDLSGRTSSPRAYRVSKPLPSKPAVVEWMTPADRALTVRLDDTLEHAVSLVRRGIWRHLPVVDYYGRIHSILDVRDAVEVVFGARGLDAWRGKTAADVLGHKRKRKLAWPPPGVPFEGWQQLEGYLLHSAAQHTVSSAASVEEAAQQMRSFLSYCAEPPGSGLSLVERRAAPGSGRSVASIMAPLEGVLHVSINASVGDIVDLFFAHNMRHLPVIDRGRLLGIISARDLLLPLL</sequence>
<dbReference type="KEGG" id="ehx:EMIHUDRAFT_195141"/>
<evidence type="ECO:0000313" key="6">
    <source>
        <dbReference type="Proteomes" id="UP000013827"/>
    </source>
</evidence>
<feature type="domain" description="CBS" evidence="4">
    <location>
        <begin position="208"/>
        <end position="268"/>
    </location>
</feature>
<accession>A0A0D3JGZ1</accession>
<evidence type="ECO:0000256" key="1">
    <source>
        <dbReference type="ARBA" id="ARBA00023122"/>
    </source>
</evidence>
<dbReference type="PaxDb" id="2903-EOD22776"/>
<protein>
    <recommendedName>
        <fullName evidence="4">CBS domain-containing protein</fullName>
    </recommendedName>
</protein>
<dbReference type="HOGENOM" id="CLU_601927_0_0_1"/>
<name>A0A0D3JGZ1_EMIH1</name>
<dbReference type="SMART" id="SM00116">
    <property type="entry name" value="CBS"/>
    <property type="match status" value="3"/>
</dbReference>
<dbReference type="Proteomes" id="UP000013827">
    <property type="component" value="Unassembled WGS sequence"/>
</dbReference>
<keyword evidence="6" id="KW-1185">Reference proteome</keyword>
<dbReference type="OMA" id="MDATMEP"/>
<dbReference type="PROSITE" id="PS51371">
    <property type="entry name" value="CBS"/>
    <property type="match status" value="2"/>
</dbReference>
<reference evidence="6" key="1">
    <citation type="journal article" date="2013" name="Nature">
        <title>Pan genome of the phytoplankton Emiliania underpins its global distribution.</title>
        <authorList>
            <person name="Read B.A."/>
            <person name="Kegel J."/>
            <person name="Klute M.J."/>
            <person name="Kuo A."/>
            <person name="Lefebvre S.C."/>
            <person name="Maumus F."/>
            <person name="Mayer C."/>
            <person name="Miller J."/>
            <person name="Monier A."/>
            <person name="Salamov A."/>
            <person name="Young J."/>
            <person name="Aguilar M."/>
            <person name="Claverie J.M."/>
            <person name="Frickenhaus S."/>
            <person name="Gonzalez K."/>
            <person name="Herman E.K."/>
            <person name="Lin Y.C."/>
            <person name="Napier J."/>
            <person name="Ogata H."/>
            <person name="Sarno A.F."/>
            <person name="Shmutz J."/>
            <person name="Schroeder D."/>
            <person name="de Vargas C."/>
            <person name="Verret F."/>
            <person name="von Dassow P."/>
            <person name="Valentin K."/>
            <person name="Van de Peer Y."/>
            <person name="Wheeler G."/>
            <person name="Dacks J.B."/>
            <person name="Delwiche C.F."/>
            <person name="Dyhrman S.T."/>
            <person name="Glockner G."/>
            <person name="John U."/>
            <person name="Richards T."/>
            <person name="Worden A.Z."/>
            <person name="Zhang X."/>
            <person name="Grigoriev I.V."/>
            <person name="Allen A.E."/>
            <person name="Bidle K."/>
            <person name="Borodovsky M."/>
            <person name="Bowler C."/>
            <person name="Brownlee C."/>
            <person name="Cock J.M."/>
            <person name="Elias M."/>
            <person name="Gladyshev V.N."/>
            <person name="Groth M."/>
            <person name="Guda C."/>
            <person name="Hadaegh A."/>
            <person name="Iglesias-Rodriguez M.D."/>
            <person name="Jenkins J."/>
            <person name="Jones B.M."/>
            <person name="Lawson T."/>
            <person name="Leese F."/>
            <person name="Lindquist E."/>
            <person name="Lobanov A."/>
            <person name="Lomsadze A."/>
            <person name="Malik S.B."/>
            <person name="Marsh M.E."/>
            <person name="Mackinder L."/>
            <person name="Mock T."/>
            <person name="Mueller-Roeber B."/>
            <person name="Pagarete A."/>
            <person name="Parker M."/>
            <person name="Probert I."/>
            <person name="Quesneville H."/>
            <person name="Raines C."/>
            <person name="Rensing S.A."/>
            <person name="Riano-Pachon D.M."/>
            <person name="Richier S."/>
            <person name="Rokitta S."/>
            <person name="Shiraiwa Y."/>
            <person name="Soanes D.M."/>
            <person name="van der Giezen M."/>
            <person name="Wahlund T.M."/>
            <person name="Williams B."/>
            <person name="Wilson W."/>
            <person name="Wolfe G."/>
            <person name="Wurch L.L."/>
        </authorList>
    </citation>
    <scope>NUCLEOTIDE SEQUENCE</scope>
</reference>
<dbReference type="SUPFAM" id="SSF54631">
    <property type="entry name" value="CBS-domain pair"/>
    <property type="match status" value="2"/>
</dbReference>
<evidence type="ECO:0000256" key="3">
    <source>
        <dbReference type="SAM" id="MobiDB-lite"/>
    </source>
</evidence>
<dbReference type="Pfam" id="PF00571">
    <property type="entry name" value="CBS"/>
    <property type="match status" value="3"/>
</dbReference>
<organism evidence="5 6">
    <name type="scientific">Emiliania huxleyi (strain CCMP1516)</name>
    <dbReference type="NCBI Taxonomy" id="280463"/>
    <lineage>
        <taxon>Eukaryota</taxon>
        <taxon>Haptista</taxon>
        <taxon>Haptophyta</taxon>
        <taxon>Prymnesiophyceae</taxon>
        <taxon>Isochrysidales</taxon>
        <taxon>Noelaerhabdaceae</taxon>
        <taxon>Emiliania</taxon>
    </lineage>
</organism>
<evidence type="ECO:0000313" key="5">
    <source>
        <dbReference type="EnsemblProtists" id="EOD22776"/>
    </source>
</evidence>
<dbReference type="Gene3D" id="3.10.580.10">
    <property type="entry name" value="CBS-domain"/>
    <property type="match status" value="2"/>
</dbReference>
<evidence type="ECO:0000256" key="2">
    <source>
        <dbReference type="PROSITE-ProRule" id="PRU00703"/>
    </source>
</evidence>
<dbReference type="InterPro" id="IPR000644">
    <property type="entry name" value="CBS_dom"/>
</dbReference>